<dbReference type="OMA" id="NGWERPN"/>
<proteinExistence type="inferred from homology"/>
<reference evidence="6" key="2">
    <citation type="submission" date="2025-09" db="UniProtKB">
        <authorList>
            <consortium name="Ensembl"/>
        </authorList>
    </citation>
    <scope>IDENTIFICATION</scope>
</reference>
<evidence type="ECO:0000256" key="1">
    <source>
        <dbReference type="ARBA" id="ARBA00008609"/>
    </source>
</evidence>
<dbReference type="Gene3D" id="3.30.70.1400">
    <property type="entry name" value="Aminomethyltransferase beta-barrel domains"/>
    <property type="match status" value="1"/>
</dbReference>
<dbReference type="SUPFAM" id="SSF103025">
    <property type="entry name" value="Folate-binding domain"/>
    <property type="match status" value="1"/>
</dbReference>
<evidence type="ECO:0000313" key="6">
    <source>
        <dbReference type="Ensembl" id="ENSEBUP00000021867.1"/>
    </source>
</evidence>
<dbReference type="Pfam" id="PF16350">
    <property type="entry name" value="FAO_M"/>
    <property type="match status" value="1"/>
</dbReference>
<dbReference type="AlphaFoldDB" id="A0A8C4QX17"/>
<name>A0A8C4QX17_EPTBU</name>
<dbReference type="InterPro" id="IPR028896">
    <property type="entry name" value="GcvT/YgfZ/DmdA"/>
</dbReference>
<dbReference type="SUPFAM" id="SSF101790">
    <property type="entry name" value="Aminomethyltransferase beta-barrel domain"/>
    <property type="match status" value="1"/>
</dbReference>
<dbReference type="Gene3D" id="2.40.30.110">
    <property type="entry name" value="Aminomethyltransferase beta-barrel domains"/>
    <property type="match status" value="1"/>
</dbReference>
<organism evidence="6 7">
    <name type="scientific">Eptatretus burgeri</name>
    <name type="common">Inshore hagfish</name>
    <dbReference type="NCBI Taxonomy" id="7764"/>
    <lineage>
        <taxon>Eukaryota</taxon>
        <taxon>Metazoa</taxon>
        <taxon>Chordata</taxon>
        <taxon>Craniata</taxon>
        <taxon>Vertebrata</taxon>
        <taxon>Cyclostomata</taxon>
        <taxon>Myxini</taxon>
        <taxon>Myxiniformes</taxon>
        <taxon>Myxinidae</taxon>
        <taxon>Eptatretinae</taxon>
        <taxon>Eptatretus</taxon>
    </lineage>
</organism>
<dbReference type="Gene3D" id="3.30.1360.120">
    <property type="entry name" value="Probable tRNA modification gtpase trme, domain 1"/>
    <property type="match status" value="1"/>
</dbReference>
<comment type="similarity">
    <text evidence="1">Belongs to the GcvT family.</text>
</comment>
<dbReference type="GeneTree" id="ENSGT00940000158176"/>
<feature type="domain" description="FAD dependent oxidoreductase" evidence="2">
    <location>
        <begin position="44"/>
        <end position="405"/>
    </location>
</feature>
<dbReference type="InterPro" id="IPR006076">
    <property type="entry name" value="FAD-dep_OxRdtase"/>
</dbReference>
<dbReference type="Pfam" id="PF08669">
    <property type="entry name" value="GCV_T_C"/>
    <property type="match status" value="1"/>
</dbReference>
<feature type="domain" description="GCVT N-terminal" evidence="3">
    <location>
        <begin position="466"/>
        <end position="740"/>
    </location>
</feature>
<feature type="domain" description="FAD dependent oxidoreductase central" evidence="5">
    <location>
        <begin position="408"/>
        <end position="459"/>
    </location>
</feature>
<protein>
    <submittedName>
        <fullName evidence="6">Dimethylglycine dehydrogenase</fullName>
    </submittedName>
</protein>
<evidence type="ECO:0000313" key="7">
    <source>
        <dbReference type="Proteomes" id="UP000694388"/>
    </source>
</evidence>
<dbReference type="Gene3D" id="3.30.9.10">
    <property type="entry name" value="D-Amino Acid Oxidase, subunit A, domain 2"/>
    <property type="match status" value="1"/>
</dbReference>
<dbReference type="InterPro" id="IPR036188">
    <property type="entry name" value="FAD/NAD-bd_sf"/>
</dbReference>
<evidence type="ECO:0000259" key="3">
    <source>
        <dbReference type="Pfam" id="PF01571"/>
    </source>
</evidence>
<evidence type="ECO:0000259" key="4">
    <source>
        <dbReference type="Pfam" id="PF08669"/>
    </source>
</evidence>
<accession>A0A8C4QX17</accession>
<sequence>MLRLAGRAVRQVGYLYEAAPWRLGSTRVATTGLDFQAGDPAEMVIIGGGCVGVSIAYHLAKAGMPRVLLLEKSELTAGSTWHAAGLVTLFNTGINFKRIHEYSLKLYEQLEQETGQAVSLHLPGSIRLAFTPDQVDEFHYHKTRSRWMQAPMEIIGPERVLELCPIANVDKILAGLYTVRDGHIDPYSLTMALAAGARMHGAQLQQKTPVTGLEARTGDGWNVHTPQGIIKAKRIINCAGFWAKEVGKMAGVEHQLMTVHHQYFITSSVPEVAALQREIPVLRDIEGSYYLRQERQGLLIGPYESKETMRLQDDWMENGVPSGFGKELFESDLDRLMPHVEKAMEVVPVLKDAEISRVVCGPIIYSPEPLPLVGPYHGPKNYWVAVGFGYGIVHAGGVGKYLADWITTGEPPYDLIEADPNRFDAWATPHYARAKASESYGMNNAVMYPKEERFSGRPTYRMSGVYNILLDKGGSMGFHSGWEQPHWFSRPGQEPSYRPSFRRTNWFEAVGRECKLVMEKVGVIDLTPFGKFVISGPDSARLLDSLCANVVPAEGRTVVSHMLTPRGRVYAELTISHLDDSFFLITGSGSEFHDLRWIKHVVAGGFTVHVKNVTEEQGVLGLAGPYARHVLRRLTVEDLSDSAFPFMSCRNIMISGRPVTAVRISYTGELGWELYHSNVDTLPLYMALMEAGKEYGIGDFGTYALNTLRLEKGFRAWGAEMNCDRNPLEAGLKPFIKMKKDADFIGKRALTEIKKAGLQQKLVFLIVDTDDIDAEGNETVWYEDEVVGNTTSGAYSFTSIQSIAFAYVSTALATPGQTLHVELLGKRYPARIVQDPLIPTEARRKSERYEARLI</sequence>
<dbReference type="Ensembl" id="ENSEBUT00000022443.1">
    <property type="protein sequence ID" value="ENSEBUP00000021867.1"/>
    <property type="gene ID" value="ENSEBUG00000013490.1"/>
</dbReference>
<dbReference type="Pfam" id="PF01571">
    <property type="entry name" value="GCV_T"/>
    <property type="match status" value="1"/>
</dbReference>
<keyword evidence="7" id="KW-1185">Reference proteome</keyword>
<dbReference type="SUPFAM" id="SSF51905">
    <property type="entry name" value="FAD/NAD(P)-binding domain"/>
    <property type="match status" value="1"/>
</dbReference>
<feature type="domain" description="Aminomethyltransferase C-terminal" evidence="4">
    <location>
        <begin position="761"/>
        <end position="837"/>
    </location>
</feature>
<dbReference type="InterPro" id="IPR029043">
    <property type="entry name" value="GcvT/YgfZ_C"/>
</dbReference>
<dbReference type="InterPro" id="IPR027266">
    <property type="entry name" value="TrmE/GcvT-like"/>
</dbReference>
<dbReference type="GO" id="GO:0005739">
    <property type="term" value="C:mitochondrion"/>
    <property type="evidence" value="ECO:0007669"/>
    <property type="project" value="TreeGrafter"/>
</dbReference>
<dbReference type="Pfam" id="PF01266">
    <property type="entry name" value="DAO"/>
    <property type="match status" value="1"/>
</dbReference>
<dbReference type="PANTHER" id="PTHR43757">
    <property type="entry name" value="AMINOMETHYLTRANSFERASE"/>
    <property type="match status" value="1"/>
</dbReference>
<evidence type="ECO:0000259" key="5">
    <source>
        <dbReference type="Pfam" id="PF16350"/>
    </source>
</evidence>
<dbReference type="InterPro" id="IPR013977">
    <property type="entry name" value="GcvT_C"/>
</dbReference>
<reference evidence="6" key="1">
    <citation type="submission" date="2025-08" db="UniProtKB">
        <authorList>
            <consortium name="Ensembl"/>
        </authorList>
    </citation>
    <scope>IDENTIFICATION</scope>
</reference>
<dbReference type="PANTHER" id="PTHR43757:SF2">
    <property type="entry name" value="AMINOMETHYLTRANSFERASE, MITOCHONDRIAL"/>
    <property type="match status" value="1"/>
</dbReference>
<evidence type="ECO:0000259" key="2">
    <source>
        <dbReference type="Pfam" id="PF01266"/>
    </source>
</evidence>
<dbReference type="Proteomes" id="UP000694388">
    <property type="component" value="Unplaced"/>
</dbReference>
<dbReference type="Gene3D" id="3.50.50.60">
    <property type="entry name" value="FAD/NAD(P)-binding domain"/>
    <property type="match status" value="1"/>
</dbReference>
<dbReference type="InterPro" id="IPR006222">
    <property type="entry name" value="GCVT_N"/>
</dbReference>
<dbReference type="InterPro" id="IPR032503">
    <property type="entry name" value="FAO_M"/>
</dbReference>
<dbReference type="SUPFAM" id="SSF54373">
    <property type="entry name" value="FAD-linked reductases, C-terminal domain"/>
    <property type="match status" value="1"/>
</dbReference>